<name>A0AAE8MWW0_9PEZI</name>
<dbReference type="Proteomes" id="UP001187682">
    <property type="component" value="Unassembled WGS sequence"/>
</dbReference>
<protein>
    <recommendedName>
        <fullName evidence="5">Infection structure specific protein</fullName>
    </recommendedName>
</protein>
<accession>A0AAE8MWW0</accession>
<reference evidence="3" key="1">
    <citation type="submission" date="2018-03" db="EMBL/GenBank/DDBJ databases">
        <authorList>
            <person name="Guldener U."/>
        </authorList>
    </citation>
    <scope>NUCLEOTIDE SEQUENCE</scope>
</reference>
<dbReference type="AlphaFoldDB" id="A0AAE8MWW0"/>
<feature type="signal peptide" evidence="2">
    <location>
        <begin position="1"/>
        <end position="20"/>
    </location>
</feature>
<feature type="region of interest" description="Disordered" evidence="1">
    <location>
        <begin position="31"/>
        <end position="51"/>
    </location>
</feature>
<evidence type="ECO:0000256" key="2">
    <source>
        <dbReference type="SAM" id="SignalP"/>
    </source>
</evidence>
<feature type="chain" id="PRO_5042046222" description="Infection structure specific protein" evidence="2">
    <location>
        <begin position="21"/>
        <end position="203"/>
    </location>
</feature>
<dbReference type="EMBL" id="ONZQ02000005">
    <property type="protein sequence ID" value="SPO01653.1"/>
    <property type="molecule type" value="Genomic_DNA"/>
</dbReference>
<keyword evidence="4" id="KW-1185">Reference proteome</keyword>
<organism evidence="3 4">
    <name type="scientific">Cephalotrichum gorgonifer</name>
    <dbReference type="NCBI Taxonomy" id="2041049"/>
    <lineage>
        <taxon>Eukaryota</taxon>
        <taxon>Fungi</taxon>
        <taxon>Dikarya</taxon>
        <taxon>Ascomycota</taxon>
        <taxon>Pezizomycotina</taxon>
        <taxon>Sordariomycetes</taxon>
        <taxon>Hypocreomycetidae</taxon>
        <taxon>Microascales</taxon>
        <taxon>Microascaceae</taxon>
        <taxon>Cephalotrichum</taxon>
    </lineage>
</organism>
<feature type="region of interest" description="Disordered" evidence="1">
    <location>
        <begin position="145"/>
        <end position="180"/>
    </location>
</feature>
<evidence type="ECO:0008006" key="5">
    <source>
        <dbReference type="Google" id="ProtNLM"/>
    </source>
</evidence>
<keyword evidence="2" id="KW-0732">Signal</keyword>
<comment type="caution">
    <text evidence="3">The sequence shown here is derived from an EMBL/GenBank/DDBJ whole genome shotgun (WGS) entry which is preliminary data.</text>
</comment>
<feature type="compositionally biased region" description="Low complexity" evidence="1">
    <location>
        <begin position="165"/>
        <end position="180"/>
    </location>
</feature>
<feature type="compositionally biased region" description="Polar residues" evidence="1">
    <location>
        <begin position="31"/>
        <end position="49"/>
    </location>
</feature>
<sequence length="203" mass="20656">MAPTPFSMLVLLAFATASVADRVPFYLRATPTSTGPNLQARQTSSTGEDSNPVVASCSTAIESFLSVAPQAPEDLNSWLEENRSGKCGDIPTTNIPASLTSALSSLQSHGSSLNCQHSSLVEAVWSTCAELPQFSDHFEPIPEGCNSFQCPGGGDGESDEGGDSSEGNSDSGDDNGAASSLMGMGAAAAAVVAGSIAFAAFQL</sequence>
<evidence type="ECO:0000256" key="1">
    <source>
        <dbReference type="SAM" id="MobiDB-lite"/>
    </source>
</evidence>
<evidence type="ECO:0000313" key="4">
    <source>
        <dbReference type="Proteomes" id="UP001187682"/>
    </source>
</evidence>
<gene>
    <name evidence="3" type="ORF">DNG_04326</name>
</gene>
<proteinExistence type="predicted"/>
<evidence type="ECO:0000313" key="3">
    <source>
        <dbReference type="EMBL" id="SPO01653.1"/>
    </source>
</evidence>